<dbReference type="RefSeq" id="WP_286343908.1">
    <property type="nucleotide sequence ID" value="NZ_AP027732.1"/>
</dbReference>
<keyword evidence="3" id="KW-1185">Reference proteome</keyword>
<dbReference type="EMBL" id="AP027732">
    <property type="protein sequence ID" value="BDZ51055.1"/>
    <property type="molecule type" value="Genomic_DNA"/>
</dbReference>
<evidence type="ECO:0000313" key="2">
    <source>
        <dbReference type="EMBL" id="BDZ51055.1"/>
    </source>
</evidence>
<protein>
    <recommendedName>
        <fullName evidence="4">DUF2993 domain-containing protein</fullName>
    </recommendedName>
</protein>
<keyword evidence="1" id="KW-1133">Transmembrane helix</keyword>
<name>A0ABM8GRJ8_9MICO</name>
<evidence type="ECO:0008006" key="4">
    <source>
        <dbReference type="Google" id="ProtNLM"/>
    </source>
</evidence>
<evidence type="ECO:0000256" key="1">
    <source>
        <dbReference type="SAM" id="Phobius"/>
    </source>
</evidence>
<feature type="transmembrane region" description="Helical" evidence="1">
    <location>
        <begin position="32"/>
        <end position="57"/>
    </location>
</feature>
<sequence>MSDHQQGAGASASDDIDAFFQPNHSGKRRRGFTVFMFVIIGLVILLAVLAVVAELVARNYAEGRAEKEIESSLPAGTTGKVAVQIHGFSVILQALNGSLDDLTLTSHDLVVGKVPLRFSADLTDVPLKAGATTGPVDARLKIDQAALNASPILKDVSGSVVLGKGTFAYDSSINILGLALKYKLTAKPAVDPSGTKLVLTPTDAAITSSNSSIDVSSLLAYLKTNPISICVAKSLPKGATLEKIAVAPNLVTLDLHSKGLPLSESGLTTTGSC</sequence>
<accession>A0ABM8GRJ8</accession>
<gene>
    <name evidence="2" type="ORF">GCM10025867_32960</name>
</gene>
<reference evidence="3" key="1">
    <citation type="journal article" date="2019" name="Int. J. Syst. Evol. Microbiol.">
        <title>The Global Catalogue of Microorganisms (GCM) 10K type strain sequencing project: providing services to taxonomists for standard genome sequencing and annotation.</title>
        <authorList>
            <consortium name="The Broad Institute Genomics Platform"/>
            <consortium name="The Broad Institute Genome Sequencing Center for Infectious Disease"/>
            <person name="Wu L."/>
            <person name="Ma J."/>
        </authorList>
    </citation>
    <scope>NUCLEOTIDE SEQUENCE [LARGE SCALE GENOMIC DNA]</scope>
    <source>
        <strain evidence="3">NBRC 108728</strain>
    </source>
</reference>
<dbReference type="InterPro" id="IPR021373">
    <property type="entry name" value="DUF2993"/>
</dbReference>
<keyword evidence="1" id="KW-0812">Transmembrane</keyword>
<keyword evidence="1" id="KW-0472">Membrane</keyword>
<dbReference type="Proteomes" id="UP001321486">
    <property type="component" value="Chromosome"/>
</dbReference>
<proteinExistence type="predicted"/>
<organism evidence="2 3">
    <name type="scientific">Frondihabitans sucicola</name>
    <dbReference type="NCBI Taxonomy" id="1268041"/>
    <lineage>
        <taxon>Bacteria</taxon>
        <taxon>Bacillati</taxon>
        <taxon>Actinomycetota</taxon>
        <taxon>Actinomycetes</taxon>
        <taxon>Micrococcales</taxon>
        <taxon>Microbacteriaceae</taxon>
        <taxon>Frondihabitans</taxon>
    </lineage>
</organism>
<dbReference type="Pfam" id="PF11209">
    <property type="entry name" value="LmeA"/>
    <property type="match status" value="1"/>
</dbReference>
<evidence type="ECO:0000313" key="3">
    <source>
        <dbReference type="Proteomes" id="UP001321486"/>
    </source>
</evidence>